<evidence type="ECO:0000313" key="10">
    <source>
        <dbReference type="EMBL" id="CAG5903613.1"/>
    </source>
</evidence>
<dbReference type="EC" id="2.7.11.-" evidence="7"/>
<feature type="domain" description="Branched-chain alpha-ketoacid dehydrogenase kinase/Pyruvate dehydrogenase kinase N-terminal" evidence="9">
    <location>
        <begin position="30"/>
        <end position="86"/>
    </location>
</feature>
<protein>
    <recommendedName>
        <fullName evidence="7">Protein-serine/threonine kinase</fullName>
        <ecNumber evidence="7">2.7.11.-</ecNumber>
    </recommendedName>
</protein>
<keyword evidence="2 7" id="KW-0808">Transferase</keyword>
<evidence type="ECO:0000256" key="2">
    <source>
        <dbReference type="ARBA" id="ARBA00022679"/>
    </source>
</evidence>
<dbReference type="OrthoDB" id="241648at2759"/>
<evidence type="ECO:0000256" key="5">
    <source>
        <dbReference type="ARBA" id="ARBA00022840"/>
    </source>
</evidence>
<dbReference type="GO" id="GO:0004740">
    <property type="term" value="F:pyruvate dehydrogenase (acetyl-transferring) kinase activity"/>
    <property type="evidence" value="ECO:0007669"/>
    <property type="project" value="TreeGrafter"/>
</dbReference>
<dbReference type="EMBL" id="CAJRST010010001">
    <property type="protein sequence ID" value="CAG5903613.1"/>
    <property type="molecule type" value="Genomic_DNA"/>
</dbReference>
<gene>
    <name evidence="10" type="ORF">MMEN_LOCUS9306</name>
</gene>
<dbReference type="InterPro" id="IPR039028">
    <property type="entry name" value="BCKD/PDK"/>
</dbReference>
<proteinExistence type="inferred from homology"/>
<dbReference type="InterPro" id="IPR036784">
    <property type="entry name" value="AK/P_DHK_N_sf"/>
</dbReference>
<dbReference type="Proteomes" id="UP000677803">
    <property type="component" value="Unassembled WGS sequence"/>
</dbReference>
<comment type="similarity">
    <text evidence="1 7">Belongs to the PDK/BCKDK protein kinase family.</text>
</comment>
<evidence type="ECO:0000256" key="7">
    <source>
        <dbReference type="RuleBase" id="RU366032"/>
    </source>
</evidence>
<dbReference type="SUPFAM" id="SSF55874">
    <property type="entry name" value="ATPase domain of HSP90 chaperone/DNA topoisomerase II/histidine kinase"/>
    <property type="match status" value="1"/>
</dbReference>
<reference evidence="10" key="1">
    <citation type="submission" date="2021-05" db="EMBL/GenBank/DDBJ databases">
        <authorList>
            <person name="Tigano A."/>
        </authorList>
    </citation>
    <scope>NUCLEOTIDE SEQUENCE</scope>
</reference>
<dbReference type="Pfam" id="PF02518">
    <property type="entry name" value="HATPase_c"/>
    <property type="match status" value="1"/>
</dbReference>
<sequence length="332" mass="37375">MKFVRFIMKNAALASAPKHIEHFSKFSPSPLSMKQFIDFGSINACEKTSFVFLRQELPVRLSNIMKEINLLPDRLLTTPSVQMVQRCWDPEPGSGAQIWIRDLDLRSRAGIWSLDLELGSGAWNWDSDLGFKSGTGIWDPEPGYGAQIWALVFDGTTNPVHPNTIGSIDPHCQVGDVVQDAFHSAKMLCEQYYLCSPELELQEMNRKPPQTVSDRGGGVAFRRIENLFSYMYSTAPAPQIGDHARTPLAGFGYGLPISRLYARYFQGDLQLYSMEGFGTDAVIYLKALSTDSIERLPVYNKTALKNYKLSQEADDWCVPSKEPLDLRNYKVV</sequence>
<dbReference type="Pfam" id="PF10436">
    <property type="entry name" value="BCDHK_Adom3"/>
    <property type="match status" value="1"/>
</dbReference>
<keyword evidence="4 7" id="KW-0418">Kinase</keyword>
<accession>A0A8S4AZK0</accession>
<dbReference type="InterPro" id="IPR003594">
    <property type="entry name" value="HATPase_dom"/>
</dbReference>
<dbReference type="InterPro" id="IPR018955">
    <property type="entry name" value="BCDHK/PDK_N"/>
</dbReference>
<comment type="subcellular location">
    <subcellularLocation>
        <location evidence="7">Mitochondrion matrix</location>
    </subcellularLocation>
</comment>
<dbReference type="InterPro" id="IPR036890">
    <property type="entry name" value="HATPase_C_sf"/>
</dbReference>
<evidence type="ECO:0000259" key="9">
    <source>
        <dbReference type="Pfam" id="PF10436"/>
    </source>
</evidence>
<dbReference type="Gene3D" id="1.20.140.20">
    <property type="entry name" value="Alpha-ketoacid/pyruvate dehydrogenase kinase, N-terminal domain"/>
    <property type="match status" value="1"/>
</dbReference>
<dbReference type="PANTHER" id="PTHR11947">
    <property type="entry name" value="PYRUVATE DEHYDROGENASE KINASE"/>
    <property type="match status" value="1"/>
</dbReference>
<dbReference type="SUPFAM" id="SSF69012">
    <property type="entry name" value="alpha-ketoacid dehydrogenase kinase, N-terminal domain"/>
    <property type="match status" value="1"/>
</dbReference>
<dbReference type="GO" id="GO:0005759">
    <property type="term" value="C:mitochondrial matrix"/>
    <property type="evidence" value="ECO:0007669"/>
    <property type="project" value="UniProtKB-SubCell"/>
</dbReference>
<dbReference type="AlphaFoldDB" id="A0A8S4AZK0"/>
<evidence type="ECO:0000256" key="1">
    <source>
        <dbReference type="ARBA" id="ARBA00006155"/>
    </source>
</evidence>
<comment type="caution">
    <text evidence="10">The sequence shown here is derived from an EMBL/GenBank/DDBJ whole genome shotgun (WGS) entry which is preliminary data.</text>
</comment>
<keyword evidence="3 7" id="KW-0547">Nucleotide-binding</keyword>
<dbReference type="Gene3D" id="3.30.565.10">
    <property type="entry name" value="Histidine kinase-like ATPase, C-terminal domain"/>
    <property type="match status" value="2"/>
</dbReference>
<evidence type="ECO:0000256" key="3">
    <source>
        <dbReference type="ARBA" id="ARBA00022741"/>
    </source>
</evidence>
<evidence type="ECO:0000256" key="4">
    <source>
        <dbReference type="ARBA" id="ARBA00022777"/>
    </source>
</evidence>
<keyword evidence="5 7" id="KW-0067">ATP-binding</keyword>
<dbReference type="GO" id="GO:0005524">
    <property type="term" value="F:ATP binding"/>
    <property type="evidence" value="ECO:0007669"/>
    <property type="project" value="UniProtKB-UniRule"/>
</dbReference>
<organism evidence="10 11">
    <name type="scientific">Menidia menidia</name>
    <name type="common">Atlantic silverside</name>
    <dbReference type="NCBI Taxonomy" id="238744"/>
    <lineage>
        <taxon>Eukaryota</taxon>
        <taxon>Metazoa</taxon>
        <taxon>Chordata</taxon>
        <taxon>Craniata</taxon>
        <taxon>Vertebrata</taxon>
        <taxon>Euteleostomi</taxon>
        <taxon>Actinopterygii</taxon>
        <taxon>Neopterygii</taxon>
        <taxon>Teleostei</taxon>
        <taxon>Neoteleostei</taxon>
        <taxon>Acanthomorphata</taxon>
        <taxon>Ovalentaria</taxon>
        <taxon>Atherinomorphae</taxon>
        <taxon>Atheriniformes</taxon>
        <taxon>Atherinopsidae</taxon>
        <taxon>Menidiinae</taxon>
        <taxon>Menidia</taxon>
    </lineage>
</organism>
<evidence type="ECO:0000256" key="6">
    <source>
        <dbReference type="ARBA" id="ARBA00023128"/>
    </source>
</evidence>
<name>A0A8S4AZK0_9TELE</name>
<keyword evidence="6 7" id="KW-0496">Mitochondrion</keyword>
<feature type="domain" description="Histidine kinase/HSP90-like ATPase" evidence="8">
    <location>
        <begin position="211"/>
        <end position="286"/>
    </location>
</feature>
<keyword evidence="11" id="KW-1185">Reference proteome</keyword>
<evidence type="ECO:0000313" key="11">
    <source>
        <dbReference type="Proteomes" id="UP000677803"/>
    </source>
</evidence>
<dbReference type="PANTHER" id="PTHR11947:SF15">
    <property type="entry name" value="[PYRUVATE DEHYDROGENASE (ACETYL-TRANSFERRING)] KINASE ISOZYME 2, MITOCHONDRIAL"/>
    <property type="match status" value="1"/>
</dbReference>
<evidence type="ECO:0000259" key="8">
    <source>
        <dbReference type="Pfam" id="PF02518"/>
    </source>
</evidence>
<dbReference type="GO" id="GO:0010906">
    <property type="term" value="P:regulation of glucose metabolic process"/>
    <property type="evidence" value="ECO:0007669"/>
    <property type="project" value="TreeGrafter"/>
</dbReference>